<sequence>MTKKKTSTVKRGRREYTDEFKEEAVQMLLDGHTAVSVVKRLGISNINVLYRWKKLQLERSGPVASSLEARVQELESELRRVERERDILKDEQQTLIARRVRRIFYVANETPPTQCHISAQSVIFSAPSLHRCVL</sequence>
<keyword evidence="3" id="KW-1185">Reference proteome</keyword>
<dbReference type="Proteomes" id="UP000316095">
    <property type="component" value="Unassembled WGS sequence"/>
</dbReference>
<proteinExistence type="predicted"/>
<accession>A0A5C5X9J6</accession>
<dbReference type="GO" id="GO:0003677">
    <property type="term" value="F:DNA binding"/>
    <property type="evidence" value="ECO:0007669"/>
    <property type="project" value="InterPro"/>
</dbReference>
<keyword evidence="1" id="KW-0175">Coiled coil</keyword>
<dbReference type="InterPro" id="IPR009057">
    <property type="entry name" value="Homeodomain-like_sf"/>
</dbReference>
<dbReference type="EMBL" id="SJPG01000001">
    <property type="protein sequence ID" value="TWT59620.1"/>
    <property type="molecule type" value="Genomic_DNA"/>
</dbReference>
<gene>
    <name evidence="2" type="ORF">Pan54_03280</name>
</gene>
<dbReference type="GO" id="GO:0006313">
    <property type="term" value="P:DNA transposition"/>
    <property type="evidence" value="ECO:0007669"/>
    <property type="project" value="InterPro"/>
</dbReference>
<dbReference type="InterPro" id="IPR002514">
    <property type="entry name" value="Transposase_8"/>
</dbReference>
<dbReference type="Pfam" id="PF01527">
    <property type="entry name" value="HTH_Tnp_1"/>
    <property type="match status" value="1"/>
</dbReference>
<evidence type="ECO:0000256" key="1">
    <source>
        <dbReference type="SAM" id="Coils"/>
    </source>
</evidence>
<dbReference type="GO" id="GO:0004803">
    <property type="term" value="F:transposase activity"/>
    <property type="evidence" value="ECO:0007669"/>
    <property type="project" value="InterPro"/>
</dbReference>
<comment type="caution">
    <text evidence="2">The sequence shown here is derived from an EMBL/GenBank/DDBJ whole genome shotgun (WGS) entry which is preliminary data.</text>
</comment>
<organism evidence="2 3">
    <name type="scientific">Rubinisphaera italica</name>
    <dbReference type="NCBI Taxonomy" id="2527969"/>
    <lineage>
        <taxon>Bacteria</taxon>
        <taxon>Pseudomonadati</taxon>
        <taxon>Planctomycetota</taxon>
        <taxon>Planctomycetia</taxon>
        <taxon>Planctomycetales</taxon>
        <taxon>Planctomycetaceae</taxon>
        <taxon>Rubinisphaera</taxon>
    </lineage>
</organism>
<dbReference type="RefSeq" id="WP_207310017.1">
    <property type="nucleotide sequence ID" value="NZ_SJPG01000001.1"/>
</dbReference>
<dbReference type="SUPFAM" id="SSF46689">
    <property type="entry name" value="Homeodomain-like"/>
    <property type="match status" value="1"/>
</dbReference>
<dbReference type="Gene3D" id="1.10.10.60">
    <property type="entry name" value="Homeodomain-like"/>
    <property type="match status" value="1"/>
</dbReference>
<reference evidence="2 3" key="1">
    <citation type="submission" date="2019-02" db="EMBL/GenBank/DDBJ databases">
        <title>Deep-cultivation of Planctomycetes and their phenomic and genomic characterization uncovers novel biology.</title>
        <authorList>
            <person name="Wiegand S."/>
            <person name="Jogler M."/>
            <person name="Boedeker C."/>
            <person name="Pinto D."/>
            <person name="Vollmers J."/>
            <person name="Rivas-Marin E."/>
            <person name="Kohn T."/>
            <person name="Peeters S.H."/>
            <person name="Heuer A."/>
            <person name="Rast P."/>
            <person name="Oberbeckmann S."/>
            <person name="Bunk B."/>
            <person name="Jeske O."/>
            <person name="Meyerdierks A."/>
            <person name="Storesund J.E."/>
            <person name="Kallscheuer N."/>
            <person name="Luecker S."/>
            <person name="Lage O.M."/>
            <person name="Pohl T."/>
            <person name="Merkel B.J."/>
            <person name="Hornburger P."/>
            <person name="Mueller R.-W."/>
            <person name="Bruemmer F."/>
            <person name="Labrenz M."/>
            <person name="Spormann A.M."/>
            <person name="Op Den Camp H."/>
            <person name="Overmann J."/>
            <person name="Amann R."/>
            <person name="Jetten M.S.M."/>
            <person name="Mascher T."/>
            <person name="Medema M.H."/>
            <person name="Devos D.P."/>
            <person name="Kaster A.-K."/>
            <person name="Ovreas L."/>
            <person name="Rohde M."/>
            <person name="Galperin M.Y."/>
            <person name="Jogler C."/>
        </authorList>
    </citation>
    <scope>NUCLEOTIDE SEQUENCE [LARGE SCALE GENOMIC DNA]</scope>
    <source>
        <strain evidence="2 3">Pan54</strain>
    </source>
</reference>
<feature type="coiled-coil region" evidence="1">
    <location>
        <begin position="64"/>
        <end position="98"/>
    </location>
</feature>
<protein>
    <submittedName>
        <fullName evidence="2">Transposase</fullName>
    </submittedName>
</protein>
<evidence type="ECO:0000313" key="3">
    <source>
        <dbReference type="Proteomes" id="UP000316095"/>
    </source>
</evidence>
<evidence type="ECO:0000313" key="2">
    <source>
        <dbReference type="EMBL" id="TWT59620.1"/>
    </source>
</evidence>
<dbReference type="AlphaFoldDB" id="A0A5C5X9J6"/>
<name>A0A5C5X9J6_9PLAN</name>